<dbReference type="OrthoDB" id="4837859at2759"/>
<dbReference type="HOGENOM" id="CLU_160126_0_0_1"/>
<feature type="compositionally biased region" description="Basic and acidic residues" evidence="1">
    <location>
        <begin position="87"/>
        <end position="99"/>
    </location>
</feature>
<dbReference type="EMBL" id="CDHN01000001">
    <property type="protein sequence ID" value="CEJ80024.1"/>
    <property type="molecule type" value="Genomic_DNA"/>
</dbReference>
<evidence type="ECO:0000313" key="2">
    <source>
        <dbReference type="EMBL" id="CEJ80024.1"/>
    </source>
</evidence>
<dbReference type="AlphaFoldDB" id="A0A0A1T3W8"/>
<reference evidence="2 3" key="1">
    <citation type="journal article" date="2015" name="Genome Announc.">
        <title>Draft Genome Sequence and Gene Annotation of the Entomopathogenic Fungus Verticillium hemipterigenum.</title>
        <authorList>
            <person name="Horn F."/>
            <person name="Habel A."/>
            <person name="Scharf D.H."/>
            <person name="Dworschak J."/>
            <person name="Brakhage A.A."/>
            <person name="Guthke R."/>
            <person name="Hertweck C."/>
            <person name="Linde J."/>
        </authorList>
    </citation>
    <scope>NUCLEOTIDE SEQUENCE [LARGE SCALE GENOMIC DNA]</scope>
</reference>
<evidence type="ECO:0000256" key="1">
    <source>
        <dbReference type="SAM" id="MobiDB-lite"/>
    </source>
</evidence>
<dbReference type="Proteomes" id="UP000039046">
    <property type="component" value="Unassembled WGS sequence"/>
</dbReference>
<evidence type="ECO:0000313" key="3">
    <source>
        <dbReference type="Proteomes" id="UP000039046"/>
    </source>
</evidence>
<sequence>MGLWQKMQAKKQGPPISDEDLLKYTGKTREEFEEFKKDTPGVAGNQLAGKLAMGGTSGLAGAATSGGYGGWGPGAGENGPNRGMKFPPEKTAKKLEDDE</sequence>
<feature type="region of interest" description="Disordered" evidence="1">
    <location>
        <begin position="1"/>
        <end position="20"/>
    </location>
</feature>
<keyword evidence="3" id="KW-1185">Reference proteome</keyword>
<proteinExistence type="predicted"/>
<protein>
    <submittedName>
        <fullName evidence="2">Uncharacterized protein</fullName>
    </submittedName>
</protein>
<accession>A0A0A1T3W8</accession>
<gene>
    <name evidence="2" type="ORF">VHEMI00231</name>
</gene>
<name>A0A0A1T3W8_9HYPO</name>
<organism evidence="2 3">
    <name type="scientific">[Torrubiella] hemipterigena</name>
    <dbReference type="NCBI Taxonomy" id="1531966"/>
    <lineage>
        <taxon>Eukaryota</taxon>
        <taxon>Fungi</taxon>
        <taxon>Dikarya</taxon>
        <taxon>Ascomycota</taxon>
        <taxon>Pezizomycotina</taxon>
        <taxon>Sordariomycetes</taxon>
        <taxon>Hypocreomycetidae</taxon>
        <taxon>Hypocreales</taxon>
        <taxon>Clavicipitaceae</taxon>
        <taxon>Clavicipitaceae incertae sedis</taxon>
        <taxon>'Torrubiella' clade</taxon>
    </lineage>
</organism>
<feature type="region of interest" description="Disordered" evidence="1">
    <location>
        <begin position="71"/>
        <end position="99"/>
    </location>
</feature>